<dbReference type="Gene3D" id="1.10.287.1100">
    <property type="entry name" value="Sporulation inhibitor A"/>
    <property type="match status" value="1"/>
</dbReference>
<name>A0A223CYV9_9BACL</name>
<dbReference type="OrthoDB" id="2933732at2"/>
<dbReference type="InterPro" id="IPR015064">
    <property type="entry name" value="Sda"/>
</dbReference>
<dbReference type="InterPro" id="IPR036916">
    <property type="entry name" value="Sda_sf"/>
</dbReference>
<dbReference type="Pfam" id="PF08970">
    <property type="entry name" value="Sda"/>
    <property type="match status" value="1"/>
</dbReference>
<proteinExistence type="predicted"/>
<accession>A0A223CYV9</accession>
<dbReference type="AlphaFoldDB" id="A0A223CYV9"/>
<dbReference type="EMBL" id="CP022657">
    <property type="protein sequence ID" value="ASS74532.1"/>
    <property type="molecule type" value="Genomic_DNA"/>
</dbReference>
<dbReference type="KEGG" id="tab:CIG75_05655"/>
<evidence type="ECO:0008006" key="3">
    <source>
        <dbReference type="Google" id="ProtNLM"/>
    </source>
</evidence>
<reference evidence="1 2" key="1">
    <citation type="journal article" date="2015" name="Int. J. Syst. Evol. Microbiol.">
        <title>Tumebacillus algifaecis sp. nov., isolated from decomposing algal scum.</title>
        <authorList>
            <person name="Wu Y.F."/>
            <person name="Zhang B."/>
            <person name="Xing P."/>
            <person name="Wu Q.L."/>
            <person name="Liu S.J."/>
        </authorList>
    </citation>
    <scope>NUCLEOTIDE SEQUENCE [LARGE SCALE GENOMIC DNA]</scope>
    <source>
        <strain evidence="1 2">THMBR28</strain>
    </source>
</reference>
<organism evidence="1 2">
    <name type="scientific">Tumebacillus algifaecis</name>
    <dbReference type="NCBI Taxonomy" id="1214604"/>
    <lineage>
        <taxon>Bacteria</taxon>
        <taxon>Bacillati</taxon>
        <taxon>Bacillota</taxon>
        <taxon>Bacilli</taxon>
        <taxon>Bacillales</taxon>
        <taxon>Alicyclobacillaceae</taxon>
        <taxon>Tumebacillus</taxon>
    </lineage>
</organism>
<evidence type="ECO:0000313" key="1">
    <source>
        <dbReference type="EMBL" id="ASS74532.1"/>
    </source>
</evidence>
<gene>
    <name evidence="1" type="ORF">CIG75_05655</name>
</gene>
<keyword evidence="2" id="KW-1185">Reference proteome</keyword>
<protein>
    <recommendedName>
        <fullName evidence="3">Sporulation histidine kinase inhibitor Sda</fullName>
    </recommendedName>
</protein>
<dbReference type="SUPFAM" id="SSF100985">
    <property type="entry name" value="Sporulation inhibitor Sda"/>
    <property type="match status" value="1"/>
</dbReference>
<dbReference type="Proteomes" id="UP000214688">
    <property type="component" value="Chromosome"/>
</dbReference>
<evidence type="ECO:0000313" key="2">
    <source>
        <dbReference type="Proteomes" id="UP000214688"/>
    </source>
</evidence>
<sequence length="46" mass="5255">MHLLSDEYLVEAYTNAVKQKLDRQFIDLLYREVQARGLTVSVGIAS</sequence>
<dbReference type="RefSeq" id="WP_094235784.1">
    <property type="nucleotide sequence ID" value="NZ_CP022657.1"/>
</dbReference>